<reference evidence="4" key="1">
    <citation type="submission" date="2020-11" db="EMBL/GenBank/DDBJ databases">
        <authorList>
            <person name="Tran Van P."/>
        </authorList>
    </citation>
    <scope>NUCLEOTIDE SEQUENCE</scope>
</reference>
<dbReference type="InterPro" id="IPR035979">
    <property type="entry name" value="RBD_domain_sf"/>
</dbReference>
<feature type="compositionally biased region" description="Basic and acidic residues" evidence="3">
    <location>
        <begin position="336"/>
        <end position="358"/>
    </location>
</feature>
<dbReference type="PANTHER" id="PTHR13017">
    <property type="entry name" value="5-FORMYLTETRAHYDROFOLATE CYCLO-LIGASE-RELATED"/>
    <property type="match status" value="1"/>
</dbReference>
<dbReference type="Gene3D" id="3.40.50.10420">
    <property type="entry name" value="NagB/RpiA/CoA transferase-like"/>
    <property type="match status" value="1"/>
</dbReference>
<dbReference type="InterPro" id="IPR037171">
    <property type="entry name" value="NagB/RpiA_transferase-like"/>
</dbReference>
<sequence length="512" mass="58117">MEIDAHAHKSVGVAELLYYGNSTWFRFIFGVGHKKLREFFFNPYFLFYFYIAEEVTKQSIRKKVWDILEKNDLAHFPRPVYGRIPNFKGSQEAAQRLSELNIFKTSSSVKVNPDKPQEGVRFLALEARKSVLVPIPRLRSGLFHQVDPPPGTSKQDLKMAASRQGLEQWGRPVGLDSNIKIDLVVLGSVAVSKEGYRIGKGEGYADLEFAMLMKMGAVNQDTVVVTTVHDVQVFDELPKQIFKEHDVPVDIIVTPTQVIEVSPRLPKPPGIIWSILSNRRLNDIPILVTLRDMEIAEGKDCTLKEVDSDVEERPRFNDRREKRFRDPKKRRPRFTRATEEDKEHGQYGDEKQGDDKQGNRPSRTFRRRRVSRKLSKTEEGDGDCKTETDGNEEEVIKKVVQKRPIRLRPKPAIEFSLRVGNIASDVRVRDLKSALADRGVKPSDITWRGHRGFAFLHFAKIAGAEANAPIAVDSIMASLQDLKIGQDGEGEILKIEPAKPITRIEVTDISSV</sequence>
<name>A0A7R9CGK1_TIMCR</name>
<feature type="compositionally biased region" description="Basic residues" evidence="3">
    <location>
        <begin position="325"/>
        <end position="334"/>
    </location>
</feature>
<proteinExistence type="predicted"/>
<dbReference type="EMBL" id="OC316935">
    <property type="protein sequence ID" value="CAD7394327.1"/>
    <property type="molecule type" value="Genomic_DNA"/>
</dbReference>
<protein>
    <recommendedName>
        <fullName evidence="1">Methenyltetrahydrofolate synthase domain-containing protein</fullName>
    </recommendedName>
</protein>
<keyword evidence="2" id="KW-0694">RNA-binding</keyword>
<evidence type="ECO:0000256" key="1">
    <source>
        <dbReference type="ARBA" id="ARBA00015518"/>
    </source>
</evidence>
<evidence type="ECO:0000256" key="3">
    <source>
        <dbReference type="SAM" id="MobiDB-lite"/>
    </source>
</evidence>
<dbReference type="PANTHER" id="PTHR13017:SF0">
    <property type="entry name" value="METHENYLTETRAHYDROFOLATE SYNTHASE DOMAIN-CONTAINING PROTEIN"/>
    <property type="match status" value="1"/>
</dbReference>
<feature type="region of interest" description="Disordered" evidence="3">
    <location>
        <begin position="307"/>
        <end position="391"/>
    </location>
</feature>
<feature type="compositionally biased region" description="Basic and acidic residues" evidence="3">
    <location>
        <begin position="375"/>
        <end position="388"/>
    </location>
</feature>
<organism evidence="4">
    <name type="scientific">Timema cristinae</name>
    <name type="common">Walking stick</name>
    <dbReference type="NCBI Taxonomy" id="61476"/>
    <lineage>
        <taxon>Eukaryota</taxon>
        <taxon>Metazoa</taxon>
        <taxon>Ecdysozoa</taxon>
        <taxon>Arthropoda</taxon>
        <taxon>Hexapoda</taxon>
        <taxon>Insecta</taxon>
        <taxon>Pterygota</taxon>
        <taxon>Neoptera</taxon>
        <taxon>Polyneoptera</taxon>
        <taxon>Phasmatodea</taxon>
        <taxon>Timematodea</taxon>
        <taxon>Timematoidea</taxon>
        <taxon>Timematidae</taxon>
        <taxon>Timema</taxon>
    </lineage>
</organism>
<dbReference type="InterPro" id="IPR024185">
    <property type="entry name" value="FTHF_cligase-like_sf"/>
</dbReference>
<dbReference type="SUPFAM" id="SSF100950">
    <property type="entry name" value="NagB/RpiA/CoA transferase-like"/>
    <property type="match status" value="1"/>
</dbReference>
<evidence type="ECO:0000313" key="4">
    <source>
        <dbReference type="EMBL" id="CAD7394327.1"/>
    </source>
</evidence>
<dbReference type="Pfam" id="PF01812">
    <property type="entry name" value="5-FTHF_cyc-lig"/>
    <property type="match status" value="1"/>
</dbReference>
<gene>
    <name evidence="4" type="ORF">TCEB3V08_LOCUS2254</name>
</gene>
<dbReference type="InterPro" id="IPR012677">
    <property type="entry name" value="Nucleotide-bd_a/b_plait_sf"/>
</dbReference>
<dbReference type="GO" id="GO:0003723">
    <property type="term" value="F:RNA binding"/>
    <property type="evidence" value="ECO:0007669"/>
    <property type="project" value="UniProtKB-KW"/>
</dbReference>
<dbReference type="Gene3D" id="3.30.70.330">
    <property type="match status" value="1"/>
</dbReference>
<dbReference type="AlphaFoldDB" id="A0A7R9CGK1"/>
<feature type="compositionally biased region" description="Basic residues" evidence="3">
    <location>
        <begin position="363"/>
        <end position="374"/>
    </location>
</feature>
<dbReference type="SUPFAM" id="SSF54928">
    <property type="entry name" value="RNA-binding domain, RBD"/>
    <property type="match status" value="1"/>
</dbReference>
<dbReference type="GO" id="GO:0005737">
    <property type="term" value="C:cytoplasm"/>
    <property type="evidence" value="ECO:0007669"/>
    <property type="project" value="TreeGrafter"/>
</dbReference>
<dbReference type="FunFam" id="3.40.50.10420:FF:000001">
    <property type="entry name" value="Methenyltetrahydrofolate synthase domain-containing protein"/>
    <property type="match status" value="1"/>
</dbReference>
<feature type="compositionally biased region" description="Basic and acidic residues" evidence="3">
    <location>
        <begin position="307"/>
        <end position="324"/>
    </location>
</feature>
<accession>A0A7R9CGK1</accession>
<dbReference type="InterPro" id="IPR002698">
    <property type="entry name" value="FTHF_cligase"/>
</dbReference>
<evidence type="ECO:0000256" key="2">
    <source>
        <dbReference type="ARBA" id="ARBA00022884"/>
    </source>
</evidence>